<keyword evidence="1" id="KW-0433">Leucine-rich repeat</keyword>
<dbReference type="SUPFAM" id="SSF52058">
    <property type="entry name" value="L domain-like"/>
    <property type="match status" value="1"/>
</dbReference>
<accession>A0ABM1N621</accession>
<name>A0ABM1N621_NICVS</name>
<protein>
    <submittedName>
        <fullName evidence="5">Toll-like receptor 4</fullName>
    </submittedName>
</protein>
<dbReference type="SMART" id="SM00369">
    <property type="entry name" value="LRR_TYP"/>
    <property type="match status" value="4"/>
</dbReference>
<keyword evidence="2" id="KW-0677">Repeat</keyword>
<dbReference type="RefSeq" id="XP_017782271.1">
    <property type="nucleotide sequence ID" value="XM_017926782.1"/>
</dbReference>
<keyword evidence="3" id="KW-0472">Membrane</keyword>
<evidence type="ECO:0000256" key="2">
    <source>
        <dbReference type="ARBA" id="ARBA00022737"/>
    </source>
</evidence>
<keyword evidence="3" id="KW-1133">Transmembrane helix</keyword>
<sequence>MLLYYKEVHGRMIEVDCTSSCYCDLYEGLRRANCDNSKLLNVDGNVPSYTEVLEMSFNYLTILNNRAFERKDLESLKLINMSHNKLQDIRIYAFQGMENLKTLDLSYNSLQYVLMEWFWYLPILEEFYLNNNNLGDLKQQPLFESNTLKVLGLASCQIPYMHSDVLSLIPNLEHLDIRGNYLLQLNPNVIKAQKSIKFVDIKDNMIKCEKVSDFNKFCTINQIQLDHNYCQVKEQKFQRIIEVKAKPKEQNSWIINEVLKQDNITECPICDVVVEPSLLLEIIELSPTLAIIISLSLGIFIGIIIGCTVECPGVSKRSTVKRNYHAVRTFDNDYQENSLLGNIYTQCESTPMTIRRS</sequence>
<evidence type="ECO:0000313" key="5">
    <source>
        <dbReference type="RefSeq" id="XP_017782271.1"/>
    </source>
</evidence>
<evidence type="ECO:0000256" key="3">
    <source>
        <dbReference type="SAM" id="Phobius"/>
    </source>
</evidence>
<keyword evidence="4" id="KW-1185">Reference proteome</keyword>
<proteinExistence type="predicted"/>
<dbReference type="PANTHER" id="PTHR45712">
    <property type="entry name" value="AGAP008170-PA"/>
    <property type="match status" value="1"/>
</dbReference>
<feature type="transmembrane region" description="Helical" evidence="3">
    <location>
        <begin position="289"/>
        <end position="309"/>
    </location>
</feature>
<dbReference type="Pfam" id="PF00560">
    <property type="entry name" value="LRR_1"/>
    <property type="match status" value="1"/>
</dbReference>
<dbReference type="Proteomes" id="UP000695000">
    <property type="component" value="Unplaced"/>
</dbReference>
<evidence type="ECO:0000313" key="4">
    <source>
        <dbReference type="Proteomes" id="UP000695000"/>
    </source>
</evidence>
<organism evidence="4 5">
    <name type="scientific">Nicrophorus vespilloides</name>
    <name type="common">Boreal carrion beetle</name>
    <dbReference type="NCBI Taxonomy" id="110193"/>
    <lineage>
        <taxon>Eukaryota</taxon>
        <taxon>Metazoa</taxon>
        <taxon>Ecdysozoa</taxon>
        <taxon>Arthropoda</taxon>
        <taxon>Hexapoda</taxon>
        <taxon>Insecta</taxon>
        <taxon>Pterygota</taxon>
        <taxon>Neoptera</taxon>
        <taxon>Endopterygota</taxon>
        <taxon>Coleoptera</taxon>
        <taxon>Polyphaga</taxon>
        <taxon>Staphyliniformia</taxon>
        <taxon>Silphidae</taxon>
        <taxon>Nicrophorinae</taxon>
        <taxon>Nicrophorus</taxon>
    </lineage>
</organism>
<keyword evidence="3" id="KW-0812">Transmembrane</keyword>
<reference evidence="5" key="1">
    <citation type="submission" date="2025-08" db="UniProtKB">
        <authorList>
            <consortium name="RefSeq"/>
        </authorList>
    </citation>
    <scope>IDENTIFICATION</scope>
    <source>
        <tissue evidence="5">Whole Larva</tissue>
    </source>
</reference>
<dbReference type="Pfam" id="PF13855">
    <property type="entry name" value="LRR_8"/>
    <property type="match status" value="1"/>
</dbReference>
<dbReference type="PANTHER" id="PTHR45712:SF22">
    <property type="entry name" value="INSULIN-LIKE GROWTH FACTOR-BINDING PROTEIN COMPLEX ACID LABILE SUBUNIT"/>
    <property type="match status" value="1"/>
</dbReference>
<dbReference type="Gene3D" id="3.80.10.10">
    <property type="entry name" value="Ribonuclease Inhibitor"/>
    <property type="match status" value="1"/>
</dbReference>
<gene>
    <name evidence="5" type="primary">LOC108566753</name>
</gene>
<dbReference type="InterPro" id="IPR003591">
    <property type="entry name" value="Leu-rich_rpt_typical-subtyp"/>
</dbReference>
<dbReference type="InterPro" id="IPR032675">
    <property type="entry name" value="LRR_dom_sf"/>
</dbReference>
<evidence type="ECO:0000256" key="1">
    <source>
        <dbReference type="ARBA" id="ARBA00022614"/>
    </source>
</evidence>
<dbReference type="InterPro" id="IPR001611">
    <property type="entry name" value="Leu-rich_rpt"/>
</dbReference>
<dbReference type="InterPro" id="IPR050333">
    <property type="entry name" value="SLRP"/>
</dbReference>
<dbReference type="GeneID" id="108566753"/>